<feature type="compositionally biased region" description="Low complexity" evidence="1">
    <location>
        <begin position="66"/>
        <end position="82"/>
    </location>
</feature>
<dbReference type="RefSeq" id="XP_020427629.1">
    <property type="nucleotide sequence ID" value="XM_020581759.1"/>
</dbReference>
<accession>D3BSN0</accession>
<dbReference type="InterPro" id="IPR013761">
    <property type="entry name" value="SAM/pointed_sf"/>
</dbReference>
<organism evidence="4 5">
    <name type="scientific">Heterostelium pallidum (strain ATCC 26659 / Pp 5 / PN500)</name>
    <name type="common">Cellular slime mold</name>
    <name type="synonym">Polysphondylium pallidum</name>
    <dbReference type="NCBI Taxonomy" id="670386"/>
    <lineage>
        <taxon>Eukaryota</taxon>
        <taxon>Amoebozoa</taxon>
        <taxon>Evosea</taxon>
        <taxon>Eumycetozoa</taxon>
        <taxon>Dictyostelia</taxon>
        <taxon>Acytosteliales</taxon>
        <taxon>Acytosteliaceae</taxon>
        <taxon>Heterostelium</taxon>
    </lineage>
</organism>
<feature type="region of interest" description="Disordered" evidence="1">
    <location>
        <begin position="57"/>
        <end position="118"/>
    </location>
</feature>
<dbReference type="EMBL" id="ADBJ01000054">
    <property type="protein sequence ID" value="EFA75495.1"/>
    <property type="molecule type" value="Genomic_DNA"/>
</dbReference>
<dbReference type="PANTHER" id="PTHR14336">
    <property type="entry name" value="TANDEM PH DOMAIN CONTAINING PROTEIN"/>
    <property type="match status" value="1"/>
</dbReference>
<dbReference type="PROSITE" id="PS50105">
    <property type="entry name" value="SAM_DOMAIN"/>
    <property type="match status" value="1"/>
</dbReference>
<dbReference type="Gene3D" id="1.10.150.50">
    <property type="entry name" value="Transcription Factor, Ets-1"/>
    <property type="match status" value="1"/>
</dbReference>
<sequence length="756" mass="85930">MSTLEQYLKIIGLESYKDLLTENGYDDPDLISELTEDELVAVGVKRGHAKRAFVKSREVAAGGPINTSNTSNSSSSNTTPTTSSPPPPQTKSKISIGKKNDDDSDSDSESTPSMISYSGPPLQSKVIFEGFLQKKGEEGFFGSKVWKKRYFRIYEEGRMAYFKSNTDVSPIKIIELRGALGCEDMEGKQYAFKISMKTSARVYYLVAQSLVDKQRCMDAAKKLIIPPVVPVKIDPNAIRPYLQHTQEPSQCKSSRFDAPSSWEVLEKPAAEGDIRLNIHSSGQVFIEETRTINLDDNGMVWIHDLPKSLDERTVHYQSITDPESFVLEQTYHNDAKTPERMLDKLIGKEIEVSIPRDDHFDEPIKMKGVVIYNPKEKTYALQNKETNTVHFLSSGEVISFNLLKTELEPIFRESSLEWMVKSAEKQQLIRLSYNAKDLFKWHANYVGVLDPREKELELRGWFTIKNKSGKDYLNSNVILIREPEDKKKEEKKEEPASSLPVPLPSVGGFKLGKLPISGLLGGGATKPVEPEKRTYSYTIDHKTNLKNLESKQICFLSKKLPVKSIDTIRFDTPKYTKYASVNKDHGTDAKTGIVDSSIIFTWNHPYSIPGGEMKLQRKHKDQFGSDILNVFDMQHYNPSDIISIPMQPLGKVSSTRTQTGFNFDLDNLYLVETFEIKVMNGREEPVRVIIEENLYRWEYFEISYSEPKSQPHPTHKRKIQWVLEIPPLDGKTINYSVFYCGLGLPDSMLKKPEVKK</sequence>
<dbReference type="PANTHER" id="PTHR14336:SF8">
    <property type="entry name" value="PROTEIN OPY1"/>
    <property type="match status" value="1"/>
</dbReference>
<dbReference type="InterPro" id="IPR001660">
    <property type="entry name" value="SAM"/>
</dbReference>
<protein>
    <submittedName>
        <fullName evidence="4">Uncharacterized protein</fullName>
    </submittedName>
</protein>
<feature type="domain" description="PH" evidence="2">
    <location>
        <begin position="125"/>
        <end position="225"/>
    </location>
</feature>
<evidence type="ECO:0000256" key="1">
    <source>
        <dbReference type="SAM" id="MobiDB-lite"/>
    </source>
</evidence>
<dbReference type="Pfam" id="PF00536">
    <property type="entry name" value="SAM_1"/>
    <property type="match status" value="1"/>
</dbReference>
<dbReference type="Pfam" id="PF00169">
    <property type="entry name" value="PH"/>
    <property type="match status" value="1"/>
</dbReference>
<dbReference type="Gene3D" id="2.30.29.30">
    <property type="entry name" value="Pleckstrin-homology domain (PH domain)/Phosphotyrosine-binding domain (PTB)"/>
    <property type="match status" value="1"/>
</dbReference>
<dbReference type="OMA" id="RDDHFDE"/>
<evidence type="ECO:0000313" key="5">
    <source>
        <dbReference type="Proteomes" id="UP000001396"/>
    </source>
</evidence>
<keyword evidence="5" id="KW-1185">Reference proteome</keyword>
<dbReference type="SMART" id="SM00233">
    <property type="entry name" value="PH"/>
    <property type="match status" value="1"/>
</dbReference>
<comment type="caution">
    <text evidence="4">The sequence shown here is derived from an EMBL/GenBank/DDBJ whole genome shotgun (WGS) entry which is preliminary data.</text>
</comment>
<dbReference type="Proteomes" id="UP000001396">
    <property type="component" value="Unassembled WGS sequence"/>
</dbReference>
<feature type="domain" description="SAM" evidence="3">
    <location>
        <begin position="1"/>
        <end position="44"/>
    </location>
</feature>
<gene>
    <name evidence="4" type="ORF">PPL_10999</name>
</gene>
<evidence type="ECO:0000259" key="2">
    <source>
        <dbReference type="PROSITE" id="PS50003"/>
    </source>
</evidence>
<dbReference type="InterPro" id="IPR011993">
    <property type="entry name" value="PH-like_dom_sf"/>
</dbReference>
<dbReference type="SUPFAM" id="SSF50729">
    <property type="entry name" value="PH domain-like"/>
    <property type="match status" value="1"/>
</dbReference>
<dbReference type="SUPFAM" id="SSF47769">
    <property type="entry name" value="SAM/Pointed domain"/>
    <property type="match status" value="1"/>
</dbReference>
<evidence type="ECO:0000313" key="4">
    <source>
        <dbReference type="EMBL" id="EFA75495.1"/>
    </source>
</evidence>
<dbReference type="InterPro" id="IPR051707">
    <property type="entry name" value="PI-Interact_SigTrans_Reg"/>
</dbReference>
<evidence type="ECO:0000259" key="3">
    <source>
        <dbReference type="PROSITE" id="PS50105"/>
    </source>
</evidence>
<dbReference type="InterPro" id="IPR001849">
    <property type="entry name" value="PH_domain"/>
</dbReference>
<dbReference type="GeneID" id="31366468"/>
<dbReference type="InParanoid" id="D3BSN0"/>
<dbReference type="PROSITE" id="PS50003">
    <property type="entry name" value="PH_DOMAIN"/>
    <property type="match status" value="1"/>
</dbReference>
<dbReference type="AlphaFoldDB" id="D3BSN0"/>
<reference evidence="4 5" key="1">
    <citation type="journal article" date="2011" name="Genome Res.">
        <title>Phylogeny-wide analysis of social amoeba genomes highlights ancient origins for complex intercellular communication.</title>
        <authorList>
            <person name="Heidel A.J."/>
            <person name="Lawal H.M."/>
            <person name="Felder M."/>
            <person name="Schilde C."/>
            <person name="Helps N.R."/>
            <person name="Tunggal B."/>
            <person name="Rivero F."/>
            <person name="John U."/>
            <person name="Schleicher M."/>
            <person name="Eichinger L."/>
            <person name="Platzer M."/>
            <person name="Noegel A.A."/>
            <person name="Schaap P."/>
            <person name="Gloeckner G."/>
        </authorList>
    </citation>
    <scope>NUCLEOTIDE SEQUENCE [LARGE SCALE GENOMIC DNA]</scope>
    <source>
        <strain evidence="5">ATCC 26659 / Pp 5 / PN500</strain>
    </source>
</reference>
<name>D3BSN0_HETP5</name>
<proteinExistence type="predicted"/>